<dbReference type="InterPro" id="IPR009662">
    <property type="entry name" value="Malonate_deCO2ase_dsu"/>
</dbReference>
<evidence type="ECO:0000256" key="2">
    <source>
        <dbReference type="ARBA" id="ARBA00022490"/>
    </source>
</evidence>
<dbReference type="InterPro" id="IPR023439">
    <property type="entry name" value="Mal_deCO2ase/Cit_lyase_ACP"/>
</dbReference>
<dbReference type="NCBIfam" id="TIGR03130">
    <property type="entry name" value="malonate_delta"/>
    <property type="match status" value="1"/>
</dbReference>
<evidence type="ECO:0000313" key="6">
    <source>
        <dbReference type="EMBL" id="SCZ45300.1"/>
    </source>
</evidence>
<reference evidence="7" key="1">
    <citation type="submission" date="2016-10" db="EMBL/GenBank/DDBJ databases">
        <authorList>
            <person name="Varghese N."/>
            <person name="Submissions S."/>
        </authorList>
    </citation>
    <scope>NUCLEOTIDE SEQUENCE [LARGE SCALE GENOMIC DNA]</scope>
    <source>
        <strain evidence="7">DSM 2698</strain>
    </source>
</reference>
<keyword evidence="7" id="KW-1185">Reference proteome</keyword>
<organism evidence="6 7">
    <name type="scientific">Afifella marina DSM 2698</name>
    <dbReference type="NCBI Taxonomy" id="1120955"/>
    <lineage>
        <taxon>Bacteria</taxon>
        <taxon>Pseudomonadati</taxon>
        <taxon>Pseudomonadota</taxon>
        <taxon>Alphaproteobacteria</taxon>
        <taxon>Hyphomicrobiales</taxon>
        <taxon>Afifellaceae</taxon>
        <taxon>Afifella</taxon>
    </lineage>
</organism>
<dbReference type="HAMAP" id="MF_00710">
    <property type="entry name" value="Malonate_deCO2ase_dsu"/>
    <property type="match status" value="1"/>
</dbReference>
<dbReference type="OrthoDB" id="120290at2"/>
<protein>
    <recommendedName>
        <fullName evidence="4">Malonate decarboxylase acyl carrier protein</fullName>
    </recommendedName>
</protein>
<feature type="modified residue" description="O-(phosphoribosyl dephospho-coenzyme A)serine" evidence="5">
    <location>
        <position position="30"/>
    </location>
</feature>
<proteinExistence type="inferred from homology"/>
<accession>A0A1G5P8H3</accession>
<evidence type="ECO:0000256" key="1">
    <source>
        <dbReference type="ARBA" id="ARBA00004496"/>
    </source>
</evidence>
<dbReference type="Pfam" id="PF06857">
    <property type="entry name" value="ACP"/>
    <property type="match status" value="1"/>
</dbReference>
<dbReference type="Proteomes" id="UP000199347">
    <property type="component" value="Unassembled WGS sequence"/>
</dbReference>
<dbReference type="EMBL" id="FMVW01000010">
    <property type="protein sequence ID" value="SCZ45300.1"/>
    <property type="molecule type" value="Genomic_DNA"/>
</dbReference>
<dbReference type="AlphaFoldDB" id="A0A1G5P8H3"/>
<evidence type="ECO:0000256" key="4">
    <source>
        <dbReference type="NCBIfam" id="TIGR03130"/>
    </source>
</evidence>
<sequence>MALNTLEFDLKLDEVTHSIDTPIHLGVVGSGDMEVLMEPKDLKGAVSVRIVTPVAGFDELWKRVVEKFVSETLLGDVHLEINDNNATPAVVLLRLRQGFAEATGE</sequence>
<evidence type="ECO:0000256" key="3">
    <source>
        <dbReference type="ARBA" id="ARBA00022553"/>
    </source>
</evidence>
<evidence type="ECO:0000256" key="5">
    <source>
        <dbReference type="PIRSR" id="PIRSR609662-50"/>
    </source>
</evidence>
<keyword evidence="2" id="KW-0963">Cytoplasm</keyword>
<comment type="subcellular location">
    <subcellularLocation>
        <location evidence="1">Cytoplasm</location>
    </subcellularLocation>
</comment>
<name>A0A1G5P8H3_AFIMA</name>
<comment type="PTM">
    <text evidence="5">Covalently binds the prosthetic group of malonate decarboxylase.</text>
</comment>
<keyword evidence="3 5" id="KW-0597">Phosphoprotein</keyword>
<dbReference type="STRING" id="1120955.SAMN03080610_03390"/>
<evidence type="ECO:0000313" key="7">
    <source>
        <dbReference type="Proteomes" id="UP000199347"/>
    </source>
</evidence>
<dbReference type="GO" id="GO:0005737">
    <property type="term" value="C:cytoplasm"/>
    <property type="evidence" value="ECO:0007669"/>
    <property type="project" value="UniProtKB-SubCell"/>
</dbReference>
<dbReference type="RefSeq" id="WP_092816070.1">
    <property type="nucleotide sequence ID" value="NZ_FMVW01000010.1"/>
</dbReference>
<gene>
    <name evidence="6" type="ORF">SAMN03080610_03390</name>
</gene>